<dbReference type="GO" id="GO:0016977">
    <property type="term" value="F:chitosanase activity"/>
    <property type="evidence" value="ECO:0007669"/>
    <property type="project" value="InterPro"/>
</dbReference>
<keyword evidence="7" id="KW-0624">Polysaccharide degradation</keyword>
<comment type="subcellular location">
    <subcellularLocation>
        <location evidence="1">Secreted</location>
    </subcellularLocation>
</comment>
<keyword evidence="6" id="KW-0326">Glycosidase</keyword>
<evidence type="ECO:0000256" key="4">
    <source>
        <dbReference type="ARBA" id="ARBA00022801"/>
    </source>
</evidence>
<gene>
    <name evidence="9" type="ORF">SAML0931</name>
</gene>
<reference evidence="9" key="1">
    <citation type="journal article" date="2006" name="Mol. Biol. Evol.">
        <title>Evolution of the terminal regions of the Streptomyces linear chromosome.</title>
        <authorList>
            <person name="Choulet F."/>
            <person name="Aigle B."/>
            <person name="Gallois A."/>
            <person name="Mangenot S."/>
            <person name="Gerbaud C."/>
            <person name="Truong C."/>
            <person name="Francou F.X."/>
            <person name="Fourrier C."/>
            <person name="Guerineau M."/>
            <person name="Decaris B."/>
            <person name="Barbe V."/>
            <person name="Pernodet J.L."/>
            <person name="Leblond P."/>
        </authorList>
    </citation>
    <scope>NUCLEOTIDE SEQUENCE</scope>
    <source>
        <strain evidence="9">ATCC 23877</strain>
    </source>
</reference>
<feature type="region of interest" description="Disordered" evidence="8">
    <location>
        <begin position="1"/>
        <end position="87"/>
    </location>
</feature>
<dbReference type="EMBL" id="AM238663">
    <property type="protein sequence ID" value="CAJ89917.1"/>
    <property type="molecule type" value="Genomic_DNA"/>
</dbReference>
<dbReference type="PANTHER" id="PTHR42061:SF6">
    <property type="entry name" value="ENDO-CHITOSANASE"/>
    <property type="match status" value="1"/>
</dbReference>
<keyword evidence="3" id="KW-0732">Signal</keyword>
<feature type="compositionally biased region" description="Gly residues" evidence="8">
    <location>
        <begin position="1"/>
        <end position="10"/>
    </location>
</feature>
<dbReference type="InterPro" id="IPR009939">
    <property type="entry name" value="Chitosanase_fungal"/>
</dbReference>
<dbReference type="GO" id="GO:0005576">
    <property type="term" value="C:extracellular region"/>
    <property type="evidence" value="ECO:0007669"/>
    <property type="project" value="UniProtKB-SubCell"/>
</dbReference>
<evidence type="ECO:0000256" key="1">
    <source>
        <dbReference type="ARBA" id="ARBA00004613"/>
    </source>
</evidence>
<feature type="region of interest" description="Disordered" evidence="8">
    <location>
        <begin position="140"/>
        <end position="207"/>
    </location>
</feature>
<evidence type="ECO:0000256" key="8">
    <source>
        <dbReference type="SAM" id="MobiDB-lite"/>
    </source>
</evidence>
<protein>
    <submittedName>
        <fullName evidence="9">Putative secreted protein</fullName>
    </submittedName>
</protein>
<keyword evidence="5" id="KW-0119">Carbohydrate metabolism</keyword>
<organism evidence="9">
    <name type="scientific">Streptomyces ambofaciens (strain ATCC 23877 / 3486 / DSM 40053 / JCM 4204 / NBRC 12836 / NRRL B-2516)</name>
    <dbReference type="NCBI Taxonomy" id="278992"/>
    <lineage>
        <taxon>Bacteria</taxon>
        <taxon>Bacillati</taxon>
        <taxon>Actinomycetota</taxon>
        <taxon>Actinomycetes</taxon>
        <taxon>Kitasatosporales</taxon>
        <taxon>Streptomycetaceae</taxon>
        <taxon>Streptomyces</taxon>
    </lineage>
</organism>
<keyword evidence="4" id="KW-0378">Hydrolase</keyword>
<name>A3KJN2_STRA7</name>
<dbReference type="Pfam" id="PF07335">
    <property type="entry name" value="Glyco_hydro_75"/>
    <property type="match status" value="1"/>
</dbReference>
<evidence type="ECO:0000313" key="9">
    <source>
        <dbReference type="EMBL" id="CAJ89917.1"/>
    </source>
</evidence>
<dbReference type="AlphaFoldDB" id="A3KJN2"/>
<sequence>MTRSHQGGGSRRPSGRVRMLRTLAPEVPGGSGEFGPRCGPLSSLIPRRRERPGGPEPARARPARPARALPSRRSGHPGAHHPVPAPGMHRLAHKRWPGGRFGDRCGRVFVHLPGRGPIVRVQSLTLVAASAALLAPTTFPDAPAAPRPGPQAQLRSGHQLQAGPVRADRSGPRIGPVAPGPGGPVGPYRDRPRSETGRGAREAPGEEPVRAADLLARMRDCDPVSKGRYRSDAGTPADIPVCGTEDAVYWKADLDVDCDGRPGDRCNTRTDPHFTPATAYTRSDGTPLDAERLPYVVVPQPSRIWDHRADGVHGGSVAALVHGDRVRYAVVGDVGPRDIIGEASYAAAKTLGIPADPHGGGTDSGVTYIVFKDSEAEPIDDEAAAEKAGKRLARAFLGGE</sequence>
<accession>A3KJN2</accession>
<feature type="compositionally biased region" description="Basic and acidic residues" evidence="8">
    <location>
        <begin position="188"/>
        <end position="207"/>
    </location>
</feature>
<evidence type="ECO:0000256" key="5">
    <source>
        <dbReference type="ARBA" id="ARBA00023277"/>
    </source>
</evidence>
<dbReference type="GO" id="GO:0000272">
    <property type="term" value="P:polysaccharide catabolic process"/>
    <property type="evidence" value="ECO:0007669"/>
    <property type="project" value="UniProtKB-KW"/>
</dbReference>
<evidence type="ECO:0000256" key="7">
    <source>
        <dbReference type="ARBA" id="ARBA00023326"/>
    </source>
</evidence>
<dbReference type="CAZy" id="GH75">
    <property type="family name" value="Glycoside Hydrolase Family 75"/>
</dbReference>
<dbReference type="PANTHER" id="PTHR42061">
    <property type="entry name" value="ENDO-CHITOSANASE"/>
    <property type="match status" value="1"/>
</dbReference>
<keyword evidence="2" id="KW-0964">Secreted</keyword>
<feature type="compositionally biased region" description="Low complexity" evidence="8">
    <location>
        <begin position="63"/>
        <end position="72"/>
    </location>
</feature>
<evidence type="ECO:0000256" key="2">
    <source>
        <dbReference type="ARBA" id="ARBA00022525"/>
    </source>
</evidence>
<evidence type="ECO:0000256" key="6">
    <source>
        <dbReference type="ARBA" id="ARBA00023295"/>
    </source>
</evidence>
<proteinExistence type="predicted"/>
<evidence type="ECO:0000256" key="3">
    <source>
        <dbReference type="ARBA" id="ARBA00022729"/>
    </source>
</evidence>